<dbReference type="Ensembl" id="ENSLAFT00000029803.1">
    <property type="protein sequence ID" value="ENSLAFP00000024888.1"/>
    <property type="gene ID" value="ENSLAFG00000032302.1"/>
</dbReference>
<keyword evidence="3 8" id="KW-1133">Transmembrane helix</keyword>
<reference evidence="9 10" key="1">
    <citation type="submission" date="2009-06" db="EMBL/GenBank/DDBJ databases">
        <title>The Genome Sequence of Loxodonta africana (African elephant).</title>
        <authorList>
            <person name="Di Palma F."/>
            <person name="Heiman D."/>
            <person name="Young S."/>
            <person name="Johnson J."/>
            <person name="Lander E.S."/>
            <person name="Lindblad-Toh K."/>
        </authorList>
    </citation>
    <scope>NUCLEOTIDE SEQUENCE [LARGE SCALE GENOMIC DNA]</scope>
    <source>
        <strain evidence="9 10">Isolate ISIS603380</strain>
    </source>
</reference>
<keyword evidence="2 8" id="KW-0812">Transmembrane</keyword>
<keyword evidence="6" id="KW-0675">Receptor</keyword>
<dbReference type="GeneTree" id="ENSGT00940000162704"/>
<evidence type="ECO:0008006" key="11">
    <source>
        <dbReference type="Google" id="ProtNLM"/>
    </source>
</evidence>
<evidence type="ECO:0000313" key="9">
    <source>
        <dbReference type="Ensembl" id="ENSLAFP00000024888.1"/>
    </source>
</evidence>
<keyword evidence="4" id="KW-0297">G-protein coupled receptor</keyword>
<dbReference type="PRINTS" id="PR00245">
    <property type="entry name" value="OLFACTORYR"/>
</dbReference>
<dbReference type="AlphaFoldDB" id="G3UAN0"/>
<accession>G3UAN0</accession>
<dbReference type="PANTHER" id="PTHR48001">
    <property type="entry name" value="OLFACTORY RECEPTOR"/>
    <property type="match status" value="1"/>
</dbReference>
<keyword evidence="7" id="KW-0807">Transducer</keyword>
<evidence type="ECO:0000256" key="2">
    <source>
        <dbReference type="ARBA" id="ARBA00022692"/>
    </source>
</evidence>
<evidence type="ECO:0000256" key="5">
    <source>
        <dbReference type="ARBA" id="ARBA00023136"/>
    </source>
</evidence>
<dbReference type="InterPro" id="IPR000725">
    <property type="entry name" value="Olfact_rcpt"/>
</dbReference>
<dbReference type="Gene3D" id="1.20.1070.10">
    <property type="entry name" value="Rhodopsin 7-helix transmembrane proteins"/>
    <property type="match status" value="1"/>
</dbReference>
<name>G3UAN0_LOXAF</name>
<protein>
    <recommendedName>
        <fullName evidence="11">G-protein coupled receptors family 1 profile domain-containing protein</fullName>
    </recommendedName>
</protein>
<evidence type="ECO:0000256" key="4">
    <source>
        <dbReference type="ARBA" id="ARBA00023040"/>
    </source>
</evidence>
<dbReference type="GO" id="GO:0004930">
    <property type="term" value="F:G protein-coupled receptor activity"/>
    <property type="evidence" value="ECO:0007669"/>
    <property type="project" value="UniProtKB-KW"/>
</dbReference>
<comment type="subcellular location">
    <subcellularLocation>
        <location evidence="1">Membrane</location>
        <topology evidence="1">Multi-pass membrane protein</topology>
    </subcellularLocation>
</comment>
<organism evidence="9 10">
    <name type="scientific">Loxodonta africana</name>
    <name type="common">African elephant</name>
    <dbReference type="NCBI Taxonomy" id="9785"/>
    <lineage>
        <taxon>Eukaryota</taxon>
        <taxon>Metazoa</taxon>
        <taxon>Chordata</taxon>
        <taxon>Craniata</taxon>
        <taxon>Vertebrata</taxon>
        <taxon>Euteleostomi</taxon>
        <taxon>Mammalia</taxon>
        <taxon>Eutheria</taxon>
        <taxon>Afrotheria</taxon>
        <taxon>Proboscidea</taxon>
        <taxon>Elephantidae</taxon>
        <taxon>Loxodonta</taxon>
    </lineage>
</organism>
<reference evidence="9" key="3">
    <citation type="submission" date="2025-09" db="UniProtKB">
        <authorList>
            <consortium name="Ensembl"/>
        </authorList>
    </citation>
    <scope>IDENTIFICATION</scope>
    <source>
        <strain evidence="9">Isolate ISIS603380</strain>
    </source>
</reference>
<evidence type="ECO:0000256" key="6">
    <source>
        <dbReference type="ARBA" id="ARBA00023170"/>
    </source>
</evidence>
<dbReference type="SUPFAM" id="SSF81321">
    <property type="entry name" value="Family A G protein-coupled receptor-like"/>
    <property type="match status" value="1"/>
</dbReference>
<evidence type="ECO:0000256" key="3">
    <source>
        <dbReference type="ARBA" id="ARBA00022989"/>
    </source>
</evidence>
<sequence length="190" mass="21031">RQLAFVDICFSSTTIPKMLASHVSGHQGIPYASCLIQMFFIYDSFLLTAMAFGRYAAICHPLYYTTSWTLRICGLLVVVSGTVALAHTLLLTHILFFCHNLVLHFFCNFSLLLKLTCSDTFLSDVMAYMVGSLIITPSGGKWKAFSCGSHLSVVSLFYGTLIGVYFSPMGSHMAQMDTFKAMIYTVVTPI</sequence>
<reference evidence="9" key="2">
    <citation type="submission" date="2025-08" db="UniProtKB">
        <authorList>
            <consortium name="Ensembl"/>
        </authorList>
    </citation>
    <scope>IDENTIFICATION</scope>
    <source>
        <strain evidence="9">Isolate ISIS603380</strain>
    </source>
</reference>
<dbReference type="GO" id="GO:0016020">
    <property type="term" value="C:membrane"/>
    <property type="evidence" value="ECO:0007669"/>
    <property type="project" value="UniProtKB-SubCell"/>
</dbReference>
<evidence type="ECO:0000256" key="7">
    <source>
        <dbReference type="ARBA" id="ARBA00023224"/>
    </source>
</evidence>
<evidence type="ECO:0000256" key="1">
    <source>
        <dbReference type="ARBA" id="ARBA00004141"/>
    </source>
</evidence>
<feature type="transmembrane region" description="Helical" evidence="8">
    <location>
        <begin position="68"/>
        <end position="88"/>
    </location>
</feature>
<keyword evidence="10" id="KW-1185">Reference proteome</keyword>
<proteinExistence type="predicted"/>
<dbReference type="GO" id="GO:0004984">
    <property type="term" value="F:olfactory receptor activity"/>
    <property type="evidence" value="ECO:0007669"/>
    <property type="project" value="InterPro"/>
</dbReference>
<evidence type="ECO:0000256" key="8">
    <source>
        <dbReference type="SAM" id="Phobius"/>
    </source>
</evidence>
<keyword evidence="5 8" id="KW-0472">Membrane</keyword>
<evidence type="ECO:0000313" key="10">
    <source>
        <dbReference type="Proteomes" id="UP000007646"/>
    </source>
</evidence>
<dbReference type="Pfam" id="PF13853">
    <property type="entry name" value="7tm_4"/>
    <property type="match status" value="1"/>
</dbReference>
<dbReference type="Proteomes" id="UP000007646">
    <property type="component" value="Unassembled WGS sequence"/>
</dbReference>
<dbReference type="HOGENOM" id="CLU_012526_3_0_1"/>
<feature type="transmembrane region" description="Helical" evidence="8">
    <location>
        <begin position="148"/>
        <end position="166"/>
    </location>
</feature>
<feature type="transmembrane region" description="Helical" evidence="8">
    <location>
        <begin position="29"/>
        <end position="56"/>
    </location>
</feature>